<dbReference type="KEGG" id="vg:40088181"/>
<evidence type="ECO:0000259" key="1">
    <source>
        <dbReference type="SMART" id="SM00496"/>
    </source>
</evidence>
<feature type="domain" description="Nuclease associated modular" evidence="1">
    <location>
        <begin position="158"/>
        <end position="174"/>
    </location>
</feature>
<dbReference type="CDD" id="cd10440">
    <property type="entry name" value="GIY-YIG_COG3680"/>
    <property type="match status" value="1"/>
</dbReference>
<evidence type="ECO:0000313" key="2">
    <source>
        <dbReference type="EMBL" id="AUZ94960.1"/>
    </source>
</evidence>
<organism evidence="2 3">
    <name type="scientific">Agrobacterium phage Atu_ph07</name>
    <dbReference type="NCBI Taxonomy" id="2024264"/>
    <lineage>
        <taxon>Viruses</taxon>
        <taxon>Duplodnaviria</taxon>
        <taxon>Heunggongvirae</taxon>
        <taxon>Uroviricota</taxon>
        <taxon>Caudoviricetes</taxon>
        <taxon>Polybotosvirus</taxon>
        <taxon>Polybotosvirus Atuph07</taxon>
    </lineage>
</organism>
<dbReference type="SUPFAM" id="SSF64496">
    <property type="entry name" value="DNA-binding domain of intron-encoded endonucleases"/>
    <property type="match status" value="1"/>
</dbReference>
<protein>
    <recommendedName>
        <fullName evidence="1">Nuclease associated modular domain-containing protein</fullName>
    </recommendedName>
</protein>
<sequence length="237" mass="27379">MTKNVFYVYALCDPRVIFEDDIFKFKPFYIGKGTRKRCYYHVKCVKQSNCNDKNVLKQNVIKELISLNLEPVIIKIEENLSHIVASELEINLIKKYGRISFDENGILTNIAIDIKSSLGGGKKGMKHKKKRDNTLNAAVRTGQKRSEESKKLMASKKLGRILSDETKKRMSESRSGKKNYQSCKWEVVTPDGNKYQIDDGLRRWCDIYGYHFYDVYHSRKGFTTTKVGKNTDLIGLQ</sequence>
<dbReference type="GeneID" id="40088181"/>
<dbReference type="EMBL" id="MF403008">
    <property type="protein sequence ID" value="AUZ94960.1"/>
    <property type="molecule type" value="Genomic_DNA"/>
</dbReference>
<dbReference type="Proteomes" id="UP000223025">
    <property type="component" value="Segment"/>
</dbReference>
<proteinExistence type="predicted"/>
<name>A0A2L0UZL8_9CAUD</name>
<dbReference type="Pfam" id="PF07460">
    <property type="entry name" value="NUMOD3"/>
    <property type="match status" value="1"/>
</dbReference>
<evidence type="ECO:0000313" key="3">
    <source>
        <dbReference type="Proteomes" id="UP000223025"/>
    </source>
</evidence>
<reference evidence="2 3" key="1">
    <citation type="submission" date="2017-06" db="EMBL/GenBank/DDBJ databases">
        <authorList>
            <person name="Kim H.J."/>
            <person name="Triplett B.A."/>
        </authorList>
    </citation>
    <scope>NUCLEOTIDE SEQUENCE [LARGE SCALE GENOMIC DNA]</scope>
</reference>
<dbReference type="SMART" id="SM00496">
    <property type="entry name" value="IENR2"/>
    <property type="match status" value="2"/>
</dbReference>
<keyword evidence="3" id="KW-1185">Reference proteome</keyword>
<dbReference type="Pfam" id="PF22945">
    <property type="entry name" value="LEM-3_GIY-YIG"/>
    <property type="match status" value="1"/>
</dbReference>
<accession>A0A2L0UZL8</accession>
<feature type="domain" description="Nuclease associated modular" evidence="1">
    <location>
        <begin position="141"/>
        <end position="157"/>
    </location>
</feature>
<dbReference type="RefSeq" id="YP_009611843.1">
    <property type="nucleotide sequence ID" value="NC_042013.1"/>
</dbReference>
<dbReference type="OrthoDB" id="29358at10239"/>
<dbReference type="InterPro" id="IPR003611">
    <property type="entry name" value="NUMOD3"/>
</dbReference>
<dbReference type="GO" id="GO:0003677">
    <property type="term" value="F:DNA binding"/>
    <property type="evidence" value="ECO:0007669"/>
    <property type="project" value="InterPro"/>
</dbReference>